<dbReference type="AlphaFoldDB" id="A0A427YVI8"/>
<name>A0A427YVI8_9TREE</name>
<feature type="compositionally biased region" description="Basic and acidic residues" evidence="1">
    <location>
        <begin position="650"/>
        <end position="659"/>
    </location>
</feature>
<dbReference type="OrthoDB" id="590761at2759"/>
<dbReference type="EMBL" id="RSCD01000001">
    <property type="protein sequence ID" value="RSH95092.1"/>
    <property type="molecule type" value="Genomic_DNA"/>
</dbReference>
<organism evidence="2 3">
    <name type="scientific">Saitozyma podzolica</name>
    <dbReference type="NCBI Taxonomy" id="1890683"/>
    <lineage>
        <taxon>Eukaryota</taxon>
        <taxon>Fungi</taxon>
        <taxon>Dikarya</taxon>
        <taxon>Basidiomycota</taxon>
        <taxon>Agaricomycotina</taxon>
        <taxon>Tremellomycetes</taxon>
        <taxon>Tremellales</taxon>
        <taxon>Trimorphomycetaceae</taxon>
        <taxon>Saitozyma</taxon>
    </lineage>
</organism>
<accession>A0A427YVI8</accession>
<protein>
    <submittedName>
        <fullName evidence="2">Uncharacterized protein</fullName>
    </submittedName>
</protein>
<feature type="region of interest" description="Disordered" evidence="1">
    <location>
        <begin position="170"/>
        <end position="294"/>
    </location>
</feature>
<dbReference type="STRING" id="1890683.A0A427YVI8"/>
<feature type="compositionally biased region" description="Basic and acidic residues" evidence="1">
    <location>
        <begin position="630"/>
        <end position="639"/>
    </location>
</feature>
<evidence type="ECO:0000256" key="1">
    <source>
        <dbReference type="SAM" id="MobiDB-lite"/>
    </source>
</evidence>
<feature type="region of interest" description="Disordered" evidence="1">
    <location>
        <begin position="351"/>
        <end position="396"/>
    </location>
</feature>
<evidence type="ECO:0000313" key="3">
    <source>
        <dbReference type="Proteomes" id="UP000279259"/>
    </source>
</evidence>
<feature type="compositionally biased region" description="Polar residues" evidence="1">
    <location>
        <begin position="15"/>
        <end position="26"/>
    </location>
</feature>
<sequence>MSNAKTIADGRTMLFRSTTQYENGSDNKVMGLTPPSEGVPEPAGQRSKTTLSVLSPLDAEVQRPTPMPTPPRMHRLPSLQQLTSHLHPTSTPSDVSGSLSASVSPSPSSSTPSPLTPQRQKQKLSLSTASSVIGPFTSATPSASASAAAYSPFASSPSSRLKLPPSAIMRTMSRDSSSAITRTSTFSGSGPESESNTHPQARPVPLQKSRRATYSDISPYVGMSGNVPSPPHRVETDQDEAPGQRQSHGQAQGAGPGCQPESGLDAGQRRGSQSAGVGTGAGEGKQSEEGFVHGYRDVPSLAAIRERVRERGMSVSTVAAAAAAAVPAVASISNSVSTSVPDTAAVAESGALTGKLDPSTSPPSTASTASTTSSGSTTTATASASPTSNLVSDRKNSEHPLRHAWTIYFDSKTYKPDPSVMRKEGEPALGEYERSLLVVGRFDTKDPANANVSGEGESGDGVRAPACLPSCRSSLLYLTRRATLPDSLGGVRLRVHYMSTLTLDLLPRIVSLGRLGLLAPRLLAVSCRTFSYLHTASCILESFDWQQHTVSSPYLTPVIVGRFPSPLSLPPVYVVYILVFSSSRPSAFPSHPTLRRAGRQIHPPLPLAPPPRSRLREPHHGAHRRRPRPRERDLRDRSLPEAQGGQDTDMDAREGSGEG</sequence>
<feature type="compositionally biased region" description="Low complexity" evidence="1">
    <location>
        <begin position="358"/>
        <end position="388"/>
    </location>
</feature>
<comment type="caution">
    <text evidence="2">The sequence shown here is derived from an EMBL/GenBank/DDBJ whole genome shotgun (WGS) entry which is preliminary data.</text>
</comment>
<dbReference type="Proteomes" id="UP000279259">
    <property type="component" value="Unassembled WGS sequence"/>
</dbReference>
<proteinExistence type="predicted"/>
<keyword evidence="3" id="KW-1185">Reference proteome</keyword>
<evidence type="ECO:0000313" key="2">
    <source>
        <dbReference type="EMBL" id="RSH95092.1"/>
    </source>
</evidence>
<feature type="region of interest" description="Disordered" evidence="1">
    <location>
        <begin position="585"/>
        <end position="659"/>
    </location>
</feature>
<feature type="compositionally biased region" description="Pro residues" evidence="1">
    <location>
        <begin position="603"/>
        <end position="612"/>
    </location>
</feature>
<feature type="compositionally biased region" description="Polar residues" evidence="1">
    <location>
        <begin position="174"/>
        <end position="199"/>
    </location>
</feature>
<feature type="region of interest" description="Disordered" evidence="1">
    <location>
        <begin position="1"/>
        <end position="128"/>
    </location>
</feature>
<feature type="compositionally biased region" description="Low complexity" evidence="1">
    <location>
        <begin position="249"/>
        <end position="260"/>
    </location>
</feature>
<feature type="compositionally biased region" description="Polar residues" evidence="1">
    <location>
        <begin position="78"/>
        <end position="91"/>
    </location>
</feature>
<reference evidence="2 3" key="1">
    <citation type="submission" date="2018-11" db="EMBL/GenBank/DDBJ databases">
        <title>Genome sequence of Saitozyma podzolica DSM 27192.</title>
        <authorList>
            <person name="Aliyu H."/>
            <person name="Gorte O."/>
            <person name="Ochsenreither K."/>
        </authorList>
    </citation>
    <scope>NUCLEOTIDE SEQUENCE [LARGE SCALE GENOMIC DNA]</scope>
    <source>
        <strain evidence="2 3">DSM 27192</strain>
    </source>
</reference>
<feature type="compositionally biased region" description="Basic and acidic residues" evidence="1">
    <location>
        <begin position="285"/>
        <end position="294"/>
    </location>
</feature>
<gene>
    <name evidence="2" type="ORF">EHS25_000178</name>
</gene>
<feature type="compositionally biased region" description="Low complexity" evidence="1">
    <location>
        <begin position="92"/>
        <end position="117"/>
    </location>
</feature>